<dbReference type="GeneID" id="20352648"/>
<feature type="compositionally biased region" description="Low complexity" evidence="4">
    <location>
        <begin position="824"/>
        <end position="849"/>
    </location>
</feature>
<evidence type="ECO:0000256" key="4">
    <source>
        <dbReference type="SAM" id="MobiDB-lite"/>
    </source>
</evidence>
<reference evidence="6" key="4">
    <citation type="journal article" date="2015" name="G3 (Bethesda)">
        <title>Genome sequences of three phytopathogenic species of the Magnaporthaceae family of fungi.</title>
        <authorList>
            <person name="Okagaki L.H."/>
            <person name="Nunes C.C."/>
            <person name="Sailsbery J."/>
            <person name="Clay B."/>
            <person name="Brown D."/>
            <person name="John T."/>
            <person name="Oh Y."/>
            <person name="Young N."/>
            <person name="Fitzgerald M."/>
            <person name="Haas B.J."/>
            <person name="Zeng Q."/>
            <person name="Young S."/>
            <person name="Adiconis X."/>
            <person name="Fan L."/>
            <person name="Levin J.Z."/>
            <person name="Mitchell T.K."/>
            <person name="Okubara P.A."/>
            <person name="Farman M.L."/>
            <person name="Kohn L.M."/>
            <person name="Birren B."/>
            <person name="Ma L.-J."/>
            <person name="Dean R.A."/>
        </authorList>
    </citation>
    <scope>NUCLEOTIDE SEQUENCE</scope>
    <source>
        <strain evidence="6">R3-111a-1</strain>
    </source>
</reference>
<evidence type="ECO:0000256" key="2">
    <source>
        <dbReference type="ARBA" id="ARBA00022737"/>
    </source>
</evidence>
<protein>
    <submittedName>
        <fullName evidence="5">WD-40 repeat family protein</fullName>
    </submittedName>
</protein>
<dbReference type="InterPro" id="IPR015943">
    <property type="entry name" value="WD40/YVTN_repeat-like_dom_sf"/>
</dbReference>
<feature type="compositionally biased region" description="Low complexity" evidence="4">
    <location>
        <begin position="35"/>
        <end position="44"/>
    </location>
</feature>
<reference evidence="5" key="2">
    <citation type="submission" date="2010-07" db="EMBL/GenBank/DDBJ databases">
        <authorList>
            <consortium name="The Broad Institute Genome Sequencing Platform"/>
            <consortium name="Broad Institute Genome Sequencing Center for Infectious Disease"/>
            <person name="Ma L.-J."/>
            <person name="Dead R."/>
            <person name="Young S."/>
            <person name="Zeng Q."/>
            <person name="Koehrsen M."/>
            <person name="Alvarado L."/>
            <person name="Berlin A."/>
            <person name="Chapman S.B."/>
            <person name="Chen Z."/>
            <person name="Freedman E."/>
            <person name="Gellesch M."/>
            <person name="Goldberg J."/>
            <person name="Griggs A."/>
            <person name="Gujja S."/>
            <person name="Heilman E.R."/>
            <person name="Heiman D."/>
            <person name="Hepburn T."/>
            <person name="Howarth C."/>
            <person name="Jen D."/>
            <person name="Larson L."/>
            <person name="Mehta T."/>
            <person name="Neiman D."/>
            <person name="Pearson M."/>
            <person name="Roberts A."/>
            <person name="Saif S."/>
            <person name="Shea T."/>
            <person name="Shenoy N."/>
            <person name="Sisk P."/>
            <person name="Stolte C."/>
            <person name="Sykes S."/>
            <person name="Walk T."/>
            <person name="White J."/>
            <person name="Yandava C."/>
            <person name="Haas B."/>
            <person name="Nusbaum C."/>
            <person name="Birren B."/>
        </authorList>
    </citation>
    <scope>NUCLEOTIDE SEQUENCE</scope>
    <source>
        <strain evidence="5">R3-111a-1</strain>
    </source>
</reference>
<evidence type="ECO:0000313" key="7">
    <source>
        <dbReference type="Proteomes" id="UP000006039"/>
    </source>
</evidence>
<dbReference type="Gene3D" id="2.130.10.10">
    <property type="entry name" value="YVTN repeat-like/Quinoprotein amine dehydrogenase"/>
    <property type="match status" value="1"/>
</dbReference>
<dbReference type="SMART" id="SM00320">
    <property type="entry name" value="WD40"/>
    <property type="match status" value="1"/>
</dbReference>
<dbReference type="PROSITE" id="PS50294">
    <property type="entry name" value="WD_REPEATS_REGION"/>
    <property type="match status" value="1"/>
</dbReference>
<sequence length="902" mass="98588">MELPLHDPEPFWAVTPEPTPDPSAPKRRPPRKKTAAPAPAQLALPTPPLDPGSPQGSVAAFCPSLQPKSAVLDHAPSEPESAQAGPPQIHGQASGGWTQPLGQENGETGYGDIFTCTYDSENDHDDHDNNNNYDDDEDDDGHGGDHPALAAAGFPGQAAHLQEVDSPFLDCYLSEDTDDESGGAHLPQEYLGMSSKHAAQGAQLYDYDDEVDISSADDEEQVDVDSASEHGHEQDAYESALQPFVDMPSSVLEAYMHASYSAVPSLTPQGEPSPIMVPGLTFDTAAHAAHIETATHQAAYQQPPVLVSGSHVHSTGGGGTIPIMDAIGNTNFLAPGNMSLQSLVFSWVGQPRHALRSLYGEDTSRPCFNSASAQLLDSNKPFRVEYGHLEGDRCDLQGIDWEAMGVSRQSARDRRLMTYRNFVHERGSDKWRPEYPDVHLPSTDDFFRFKRMDIRKNGYLAHFQLRNLVACTAPNQIFYTGQAAVHSFDPRSKSNETALKSTENPDCPLSTMDAAHNVLVAGNFVGEYMVRRLGHDTYDQPSQFEGTLTSSSSAITNHVQLYMPRRSSAPQACFASNDAGLRILDIATNTVLSETMFDFPINCTAVSPDGQLRVMVGDQKEVLVVPADGSRINVVGSAFGGADAKAQAERQLPGHRDHGFACAWADDGHTIATGFQDQVVKIWDARNWHAPVATIRTHMAGARSLRFSPVGSGRRVLVAAEEADYINIIDACTFRSKQTIDFFGEIGGVAFEPTEGRDLYAFVTDPARGGIMQLERCSGIGALSNEMMQYRPQRQRPGGGSQDSYGAEKHAYRGGGFSDARWRPPAQVPSQWQQQQQQQQQQHRWQPQQKVACSQRRAWDSPPATSSSDWPQGSMSAATRKNRRAQARRRHREAVLDCFDGL</sequence>
<dbReference type="PROSITE" id="PS50082">
    <property type="entry name" value="WD_REPEATS_2"/>
    <property type="match status" value="1"/>
</dbReference>
<dbReference type="Pfam" id="PF00400">
    <property type="entry name" value="WD40"/>
    <property type="match status" value="1"/>
</dbReference>
<evidence type="ECO:0000256" key="3">
    <source>
        <dbReference type="PROSITE-ProRule" id="PRU00221"/>
    </source>
</evidence>
<dbReference type="EnsemblFungi" id="EJT70015">
    <property type="protein sequence ID" value="EJT70015"/>
    <property type="gene ID" value="GGTG_12190"/>
</dbReference>
<keyword evidence="2" id="KW-0677">Repeat</keyword>
<reference evidence="6" key="5">
    <citation type="submission" date="2018-04" db="UniProtKB">
        <authorList>
            <consortium name="EnsemblFungi"/>
        </authorList>
    </citation>
    <scope>IDENTIFICATION</scope>
    <source>
        <strain evidence="6">R3-111a-1</strain>
    </source>
</reference>
<reference evidence="7" key="1">
    <citation type="submission" date="2010-07" db="EMBL/GenBank/DDBJ databases">
        <title>The genome sequence of Gaeumannomyces graminis var. tritici strain R3-111a-1.</title>
        <authorList>
            <consortium name="The Broad Institute Genome Sequencing Platform"/>
            <person name="Ma L.-J."/>
            <person name="Dead R."/>
            <person name="Young S."/>
            <person name="Zeng Q."/>
            <person name="Koehrsen M."/>
            <person name="Alvarado L."/>
            <person name="Berlin A."/>
            <person name="Chapman S.B."/>
            <person name="Chen Z."/>
            <person name="Freedman E."/>
            <person name="Gellesch M."/>
            <person name="Goldberg J."/>
            <person name="Griggs A."/>
            <person name="Gujja S."/>
            <person name="Heilman E.R."/>
            <person name="Heiman D."/>
            <person name="Hepburn T."/>
            <person name="Howarth C."/>
            <person name="Jen D."/>
            <person name="Larson L."/>
            <person name="Mehta T."/>
            <person name="Neiman D."/>
            <person name="Pearson M."/>
            <person name="Roberts A."/>
            <person name="Saif S."/>
            <person name="Shea T."/>
            <person name="Shenoy N."/>
            <person name="Sisk P."/>
            <person name="Stolte C."/>
            <person name="Sykes S."/>
            <person name="Walk T."/>
            <person name="White J."/>
            <person name="Yandava C."/>
            <person name="Haas B."/>
            <person name="Nusbaum C."/>
            <person name="Birren B."/>
        </authorList>
    </citation>
    <scope>NUCLEOTIDE SEQUENCE [LARGE SCALE GENOMIC DNA]</scope>
    <source>
        <strain evidence="7">R3-111a-1</strain>
    </source>
</reference>
<gene>
    <name evidence="6" type="primary">20352648</name>
    <name evidence="5" type="ORF">GGTG_12190</name>
</gene>
<dbReference type="PANTHER" id="PTHR43991:SF12">
    <property type="entry name" value="WD REPEAT PROTEIN (AFU_ORTHOLOGUE AFUA_8G05640)"/>
    <property type="match status" value="1"/>
</dbReference>
<dbReference type="OrthoDB" id="20669at2759"/>
<keyword evidence="1 3" id="KW-0853">WD repeat</keyword>
<dbReference type="EMBL" id="GL385402">
    <property type="protein sequence ID" value="EJT70015.1"/>
    <property type="molecule type" value="Genomic_DNA"/>
</dbReference>
<name>J3PFB3_GAET3</name>
<feature type="repeat" description="WD" evidence="3">
    <location>
        <begin position="652"/>
        <end position="687"/>
    </location>
</feature>
<dbReference type="RefSeq" id="XP_009228349.1">
    <property type="nucleotide sequence ID" value="XM_009230085.1"/>
</dbReference>
<evidence type="ECO:0000313" key="6">
    <source>
        <dbReference type="EnsemblFungi" id="EJT70015"/>
    </source>
</evidence>
<proteinExistence type="predicted"/>
<feature type="region of interest" description="Disordered" evidence="4">
    <location>
        <begin position="216"/>
        <end position="236"/>
    </location>
</feature>
<dbReference type="STRING" id="644352.J3PFB3"/>
<dbReference type="eggNOG" id="ENOG502QPI7">
    <property type="taxonomic scope" value="Eukaryota"/>
</dbReference>
<dbReference type="InterPro" id="IPR036322">
    <property type="entry name" value="WD40_repeat_dom_sf"/>
</dbReference>
<dbReference type="PANTHER" id="PTHR43991">
    <property type="entry name" value="WD REPEAT PROTEIN (AFU_ORTHOLOGUE AFUA_8G05640)-RELATED"/>
    <property type="match status" value="1"/>
</dbReference>
<feature type="compositionally biased region" description="Basic residues" evidence="4">
    <location>
        <begin position="880"/>
        <end position="892"/>
    </location>
</feature>
<dbReference type="HOGENOM" id="CLU_010671_2_0_1"/>
<feature type="compositionally biased region" description="Basic residues" evidence="4">
    <location>
        <begin position="25"/>
        <end position="34"/>
    </location>
</feature>
<dbReference type="PROSITE" id="PS00678">
    <property type="entry name" value="WD_REPEATS_1"/>
    <property type="match status" value="1"/>
</dbReference>
<feature type="compositionally biased region" description="Polar residues" evidence="4">
    <location>
        <begin position="863"/>
        <end position="876"/>
    </location>
</feature>
<dbReference type="VEuPathDB" id="FungiDB:GGTG_12190"/>
<feature type="compositionally biased region" description="Polar residues" evidence="4">
    <location>
        <begin position="95"/>
        <end position="106"/>
    </location>
</feature>
<dbReference type="Proteomes" id="UP000006039">
    <property type="component" value="Unassembled WGS sequence"/>
</dbReference>
<organism evidence="5">
    <name type="scientific">Gaeumannomyces tritici (strain R3-111a-1)</name>
    <name type="common">Wheat and barley take-all root rot fungus</name>
    <name type="synonym">Gaeumannomyces graminis var. tritici</name>
    <dbReference type="NCBI Taxonomy" id="644352"/>
    <lineage>
        <taxon>Eukaryota</taxon>
        <taxon>Fungi</taxon>
        <taxon>Dikarya</taxon>
        <taxon>Ascomycota</taxon>
        <taxon>Pezizomycotina</taxon>
        <taxon>Sordariomycetes</taxon>
        <taxon>Sordariomycetidae</taxon>
        <taxon>Magnaporthales</taxon>
        <taxon>Magnaporthaceae</taxon>
        <taxon>Gaeumannomyces</taxon>
    </lineage>
</organism>
<feature type="region of interest" description="Disordered" evidence="4">
    <location>
        <begin position="792"/>
        <end position="893"/>
    </location>
</feature>
<reference evidence="5" key="3">
    <citation type="submission" date="2010-09" db="EMBL/GenBank/DDBJ databases">
        <title>Annotation of Gaeumannomyces graminis var. tritici R3-111a-1.</title>
        <authorList>
            <consortium name="The Broad Institute Genome Sequencing Platform"/>
            <person name="Ma L.-J."/>
            <person name="Dead R."/>
            <person name="Young S.K."/>
            <person name="Zeng Q."/>
            <person name="Gargeya S."/>
            <person name="Fitzgerald M."/>
            <person name="Haas B."/>
            <person name="Abouelleil A."/>
            <person name="Alvarado L."/>
            <person name="Arachchi H.M."/>
            <person name="Berlin A."/>
            <person name="Brown A."/>
            <person name="Chapman S.B."/>
            <person name="Chen Z."/>
            <person name="Dunbar C."/>
            <person name="Freedman E."/>
            <person name="Gearin G."/>
            <person name="Gellesch M."/>
            <person name="Goldberg J."/>
            <person name="Griggs A."/>
            <person name="Gujja S."/>
            <person name="Heiman D."/>
            <person name="Howarth C."/>
            <person name="Larson L."/>
            <person name="Lui A."/>
            <person name="MacDonald P.J.P."/>
            <person name="Mehta T."/>
            <person name="Montmayeur A."/>
            <person name="Murphy C."/>
            <person name="Neiman D."/>
            <person name="Pearson M."/>
            <person name="Priest M."/>
            <person name="Roberts A."/>
            <person name="Saif S."/>
            <person name="Shea T."/>
            <person name="Shenoy N."/>
            <person name="Sisk P."/>
            <person name="Stolte C."/>
            <person name="Sykes S."/>
            <person name="Yandava C."/>
            <person name="Wortman J."/>
            <person name="Nusbaum C."/>
            <person name="Birren B."/>
        </authorList>
    </citation>
    <scope>NUCLEOTIDE SEQUENCE</scope>
    <source>
        <strain evidence="5">R3-111a-1</strain>
    </source>
</reference>
<keyword evidence="7" id="KW-1185">Reference proteome</keyword>
<feature type="region of interest" description="Disordered" evidence="4">
    <location>
        <begin position="1"/>
        <end position="160"/>
    </location>
</feature>
<dbReference type="InterPro" id="IPR019775">
    <property type="entry name" value="WD40_repeat_CS"/>
</dbReference>
<accession>J3PFB3</accession>
<dbReference type="AlphaFoldDB" id="J3PFB3"/>
<evidence type="ECO:0000313" key="5">
    <source>
        <dbReference type="EMBL" id="EJT70015.1"/>
    </source>
</evidence>
<evidence type="ECO:0000256" key="1">
    <source>
        <dbReference type="ARBA" id="ARBA00022574"/>
    </source>
</evidence>
<dbReference type="InterPro" id="IPR001680">
    <property type="entry name" value="WD40_rpt"/>
</dbReference>
<feature type="compositionally biased region" description="Low complexity" evidence="4">
    <location>
        <begin position="146"/>
        <end position="159"/>
    </location>
</feature>
<dbReference type="SUPFAM" id="SSF50978">
    <property type="entry name" value="WD40 repeat-like"/>
    <property type="match status" value="1"/>
</dbReference>